<keyword evidence="2" id="KW-1185">Reference proteome</keyword>
<reference evidence="1" key="1">
    <citation type="submission" date="2021-03" db="EMBL/GenBank/DDBJ databases">
        <title>Genomic Encyclopedia of Type Strains, Phase IV (KMG-IV): sequencing the most valuable type-strain genomes for metagenomic binning, comparative biology and taxonomic classification.</title>
        <authorList>
            <person name="Goeker M."/>
        </authorList>
    </citation>
    <scope>NUCLEOTIDE SEQUENCE</scope>
    <source>
        <strain evidence="1">DSM 23564</strain>
    </source>
</reference>
<dbReference type="EMBL" id="JAGGKQ010000049">
    <property type="protein sequence ID" value="MBP1924112.1"/>
    <property type="molecule type" value="Genomic_DNA"/>
</dbReference>
<evidence type="ECO:0000313" key="2">
    <source>
        <dbReference type="Proteomes" id="UP000823588"/>
    </source>
</evidence>
<name>A0A8T4GM81_9EURY</name>
<organism evidence="1 2">
    <name type="scientific">Halorubrum alkaliphilum</name>
    <dbReference type="NCBI Taxonomy" id="261290"/>
    <lineage>
        <taxon>Archaea</taxon>
        <taxon>Methanobacteriati</taxon>
        <taxon>Methanobacteriota</taxon>
        <taxon>Stenosarchaea group</taxon>
        <taxon>Halobacteria</taxon>
        <taxon>Halobacteriales</taxon>
        <taxon>Haloferacaceae</taxon>
        <taxon>Halorubrum</taxon>
    </lineage>
</organism>
<protein>
    <submittedName>
        <fullName evidence="1">Uncharacterized protein</fullName>
    </submittedName>
</protein>
<accession>A0A8T4GM81</accession>
<comment type="caution">
    <text evidence="1">The sequence shown here is derived from an EMBL/GenBank/DDBJ whole genome shotgun (WGS) entry which is preliminary data.</text>
</comment>
<dbReference type="Proteomes" id="UP000823588">
    <property type="component" value="Unassembled WGS sequence"/>
</dbReference>
<sequence length="57" mass="6597">MGSSVHFVERDFRIRREKGIDSSLFSESSSEFDKEPECLIRVKVSFSSLEVLDCIRL</sequence>
<evidence type="ECO:0000313" key="1">
    <source>
        <dbReference type="EMBL" id="MBP1924112.1"/>
    </source>
</evidence>
<proteinExistence type="predicted"/>
<gene>
    <name evidence="1" type="ORF">J2751_003163</name>
</gene>
<dbReference type="AlphaFoldDB" id="A0A8T4GM81"/>